<keyword evidence="2" id="KW-1185">Reference proteome</keyword>
<sequence length="96" mass="10148">MPDHVADSTCATGLVEVGALGGVDLLRELADVFLLLPFERAPEPRDDFFAVVFRGRAGEDARVAMSSTLSTVVITGLKARRGVTGLVIAARYSTAL</sequence>
<dbReference type="EMBL" id="PCZS01000001">
    <property type="protein sequence ID" value="REB71297.1"/>
    <property type="molecule type" value="Genomic_DNA"/>
</dbReference>
<proteinExistence type="predicted"/>
<comment type="caution">
    <text evidence="1">The sequence shown here is derived from an EMBL/GenBank/DDBJ whole genome shotgun (WGS) entry which is preliminary data.</text>
</comment>
<accession>A0ABX9IDE9</accession>
<dbReference type="RefSeq" id="WP_042842675.1">
    <property type="nucleotide sequence ID" value="NZ_JARJNT010000001.1"/>
</dbReference>
<evidence type="ECO:0000313" key="2">
    <source>
        <dbReference type="Proteomes" id="UP000256324"/>
    </source>
</evidence>
<organism evidence="1 2">
    <name type="scientific">Cutibacterium namnetense</name>
    <dbReference type="NCBI Taxonomy" id="1574624"/>
    <lineage>
        <taxon>Bacteria</taxon>
        <taxon>Bacillati</taxon>
        <taxon>Actinomycetota</taxon>
        <taxon>Actinomycetes</taxon>
        <taxon>Propionibacteriales</taxon>
        <taxon>Propionibacteriaceae</taxon>
        <taxon>Cutibacterium</taxon>
    </lineage>
</organism>
<evidence type="ECO:0000313" key="1">
    <source>
        <dbReference type="EMBL" id="REB71297.1"/>
    </source>
</evidence>
<dbReference type="Proteomes" id="UP000256324">
    <property type="component" value="Unassembled WGS sequence"/>
</dbReference>
<reference evidence="1 2" key="1">
    <citation type="submission" date="2017-09" db="EMBL/GenBank/DDBJ databases">
        <authorList>
            <person name="Bumgarner R.E."/>
        </authorList>
    </citation>
    <scope>NUCLEOTIDE SEQUENCE [LARGE SCALE GENOMIC DNA]</scope>
    <source>
        <strain evidence="1 2">T34998</strain>
    </source>
</reference>
<protein>
    <submittedName>
        <fullName evidence="1">Amidase</fullName>
    </submittedName>
</protein>
<gene>
    <name evidence="1" type="ORF">CP880_03480</name>
</gene>
<name>A0ABX9IDE9_9ACTN</name>